<dbReference type="PANTHER" id="PTHR33240:SF15">
    <property type="entry name" value="GAG-PRO-LIKE PROTEIN"/>
    <property type="match status" value="1"/>
</dbReference>
<name>A0AAX6G0B8_IRIPA</name>
<evidence type="ECO:0008006" key="3">
    <source>
        <dbReference type="Google" id="ProtNLM"/>
    </source>
</evidence>
<accession>A0AAX6G0B8</accession>
<comment type="caution">
    <text evidence="1">The sequence shown here is derived from an EMBL/GenBank/DDBJ whole genome shotgun (WGS) entry which is preliminary data.</text>
</comment>
<dbReference type="CDD" id="cd00303">
    <property type="entry name" value="retropepsin_like"/>
    <property type="match status" value="1"/>
</dbReference>
<organism evidence="1 2">
    <name type="scientific">Iris pallida</name>
    <name type="common">Sweet iris</name>
    <dbReference type="NCBI Taxonomy" id="29817"/>
    <lineage>
        <taxon>Eukaryota</taxon>
        <taxon>Viridiplantae</taxon>
        <taxon>Streptophyta</taxon>
        <taxon>Embryophyta</taxon>
        <taxon>Tracheophyta</taxon>
        <taxon>Spermatophyta</taxon>
        <taxon>Magnoliopsida</taxon>
        <taxon>Liliopsida</taxon>
        <taxon>Asparagales</taxon>
        <taxon>Iridaceae</taxon>
        <taxon>Iridoideae</taxon>
        <taxon>Irideae</taxon>
        <taxon>Iris</taxon>
    </lineage>
</organism>
<dbReference type="Gene3D" id="2.40.70.10">
    <property type="entry name" value="Acid Proteases"/>
    <property type="match status" value="1"/>
</dbReference>
<keyword evidence="2" id="KW-1185">Reference proteome</keyword>
<dbReference type="Proteomes" id="UP001140949">
    <property type="component" value="Unassembled WGS sequence"/>
</dbReference>
<gene>
    <name evidence="1" type="ORF">M6B38_391965</name>
</gene>
<dbReference type="PANTHER" id="PTHR33240">
    <property type="entry name" value="OS08G0508500 PROTEIN"/>
    <property type="match status" value="1"/>
</dbReference>
<evidence type="ECO:0000313" key="2">
    <source>
        <dbReference type="Proteomes" id="UP001140949"/>
    </source>
</evidence>
<sequence>MMELIPNNTFTQDDMLLEDNRHVRPLYYTEYIDTVKVDRILVDPGSALDIMPKTLLDALKIPVHNLSTTITTILEFNSGRSEPLGKIRLKVQIGNLRTKVTFYVIDNHVSYNVLLGRS</sequence>
<evidence type="ECO:0000313" key="1">
    <source>
        <dbReference type="EMBL" id="KAJ6821661.1"/>
    </source>
</evidence>
<dbReference type="InterPro" id="IPR021109">
    <property type="entry name" value="Peptidase_aspartic_dom_sf"/>
</dbReference>
<dbReference type="AlphaFoldDB" id="A0AAX6G0B8"/>
<reference evidence="1" key="2">
    <citation type="submission" date="2023-04" db="EMBL/GenBank/DDBJ databases">
        <authorList>
            <person name="Bruccoleri R.E."/>
            <person name="Oakeley E.J."/>
            <person name="Faust A.-M."/>
            <person name="Dessus-Babus S."/>
            <person name="Altorfer M."/>
            <person name="Burckhardt D."/>
            <person name="Oertli M."/>
            <person name="Naumann U."/>
            <person name="Petersen F."/>
            <person name="Wong J."/>
        </authorList>
    </citation>
    <scope>NUCLEOTIDE SEQUENCE</scope>
    <source>
        <strain evidence="1">GSM-AAB239-AS_SAM_17_03QT</strain>
        <tissue evidence="1">Leaf</tissue>
    </source>
</reference>
<dbReference type="EMBL" id="JANAVB010024995">
    <property type="protein sequence ID" value="KAJ6821661.1"/>
    <property type="molecule type" value="Genomic_DNA"/>
</dbReference>
<protein>
    <recommendedName>
        <fullName evidence="3">Peptidase A2 domain-containing protein</fullName>
    </recommendedName>
</protein>
<reference evidence="1" key="1">
    <citation type="journal article" date="2023" name="GigaByte">
        <title>Genome assembly of the bearded iris, Iris pallida Lam.</title>
        <authorList>
            <person name="Bruccoleri R.E."/>
            <person name="Oakeley E.J."/>
            <person name="Faust A.M.E."/>
            <person name="Altorfer M."/>
            <person name="Dessus-Babus S."/>
            <person name="Burckhardt D."/>
            <person name="Oertli M."/>
            <person name="Naumann U."/>
            <person name="Petersen F."/>
            <person name="Wong J."/>
        </authorList>
    </citation>
    <scope>NUCLEOTIDE SEQUENCE</scope>
    <source>
        <strain evidence="1">GSM-AAB239-AS_SAM_17_03QT</strain>
    </source>
</reference>
<dbReference type="Pfam" id="PF13650">
    <property type="entry name" value="Asp_protease_2"/>
    <property type="match status" value="1"/>
</dbReference>
<proteinExistence type="predicted"/>